<dbReference type="EMBL" id="BSOP01000007">
    <property type="protein sequence ID" value="GLR49916.1"/>
    <property type="molecule type" value="Genomic_DNA"/>
</dbReference>
<dbReference type="Proteomes" id="UP001156702">
    <property type="component" value="Unassembled WGS sequence"/>
</dbReference>
<evidence type="ECO:0000313" key="2">
    <source>
        <dbReference type="Proteomes" id="UP001156702"/>
    </source>
</evidence>
<keyword evidence="2" id="KW-1185">Reference proteome</keyword>
<evidence type="ECO:0000313" key="1">
    <source>
        <dbReference type="EMBL" id="GLR49916.1"/>
    </source>
</evidence>
<comment type="caution">
    <text evidence="1">The sequence shown here is derived from an EMBL/GenBank/DDBJ whole genome shotgun (WGS) entry which is preliminary data.</text>
</comment>
<reference evidence="2" key="1">
    <citation type="journal article" date="2019" name="Int. J. Syst. Evol. Microbiol.">
        <title>The Global Catalogue of Microorganisms (GCM) 10K type strain sequencing project: providing services to taxonomists for standard genome sequencing and annotation.</title>
        <authorList>
            <consortium name="The Broad Institute Genomics Platform"/>
            <consortium name="The Broad Institute Genome Sequencing Center for Infectious Disease"/>
            <person name="Wu L."/>
            <person name="Ma J."/>
        </authorList>
    </citation>
    <scope>NUCLEOTIDE SEQUENCE [LARGE SCALE GENOMIC DNA]</scope>
    <source>
        <strain evidence="2">NBRC 102122</strain>
    </source>
</reference>
<proteinExistence type="predicted"/>
<accession>A0ABQ5ZEN9</accession>
<protein>
    <recommendedName>
        <fullName evidence="3">DUF3800 domain-containing protein</fullName>
    </recommendedName>
</protein>
<organism evidence="1 2">
    <name type="scientific">Shinella yambaruensis</name>
    <dbReference type="NCBI Taxonomy" id="415996"/>
    <lineage>
        <taxon>Bacteria</taxon>
        <taxon>Pseudomonadati</taxon>
        <taxon>Pseudomonadota</taxon>
        <taxon>Alphaproteobacteria</taxon>
        <taxon>Hyphomicrobiales</taxon>
        <taxon>Rhizobiaceae</taxon>
        <taxon>Shinella</taxon>
    </lineage>
</organism>
<dbReference type="InterPro" id="IPR024524">
    <property type="entry name" value="DUF3800"/>
</dbReference>
<name>A0ABQ5ZEN9_9HYPH</name>
<dbReference type="Pfam" id="PF12686">
    <property type="entry name" value="DUF3800"/>
    <property type="match status" value="1"/>
</dbReference>
<gene>
    <name evidence="1" type="ORF">GCM10007923_11210</name>
</gene>
<sequence length="255" mass="28958">MHLCFVDESGTPAKPGSGNPKYFVIAGLIVPEDRWHRISGHLQGLKANRGYKGELKWRFFAPGNKDKENPMVEWTMEKRNAFRSLIFRILTSDKSIRIVAGICDSALAYSLPNVNTQADIYFRTYKVITERFQYALQDISKASGTKFHGIIVADHRGRDDDKRLREQHQRLVEADSSYTSNYPNLIEGVFLAPSHMSVGIQFADMVAGAIWRRFESNDDQWFNAIKDALRASPQGRIDGFGVCRFPKKGWTGPII</sequence>
<evidence type="ECO:0008006" key="3">
    <source>
        <dbReference type="Google" id="ProtNLM"/>
    </source>
</evidence>
<dbReference type="RefSeq" id="WP_244770027.1">
    <property type="nucleotide sequence ID" value="NZ_BSOP01000007.1"/>
</dbReference>